<protein>
    <submittedName>
        <fullName evidence="2">Uncharacterized protein</fullName>
    </submittedName>
</protein>
<sequence length="80" mass="7908">MFGKIHEEDQKSNTKSCGKVASGITPFSCTSAAAAADSATAAASSASSTCCGVSLPGGMAAILLYSVLSGEDAVKFGQQE</sequence>
<evidence type="ECO:0000313" key="2">
    <source>
        <dbReference type="EMBL" id="MPC35853.1"/>
    </source>
</evidence>
<feature type="compositionally biased region" description="Basic and acidic residues" evidence="1">
    <location>
        <begin position="1"/>
        <end position="12"/>
    </location>
</feature>
<accession>A0A5B7ESH1</accession>
<dbReference type="Proteomes" id="UP000324222">
    <property type="component" value="Unassembled WGS sequence"/>
</dbReference>
<dbReference type="AlphaFoldDB" id="A0A5B7ESH1"/>
<reference evidence="2 3" key="1">
    <citation type="submission" date="2019-05" db="EMBL/GenBank/DDBJ databases">
        <title>Another draft genome of Portunus trituberculatus and its Hox gene families provides insights of decapod evolution.</title>
        <authorList>
            <person name="Jeong J.-H."/>
            <person name="Song I."/>
            <person name="Kim S."/>
            <person name="Choi T."/>
            <person name="Kim D."/>
            <person name="Ryu S."/>
            <person name="Kim W."/>
        </authorList>
    </citation>
    <scope>NUCLEOTIDE SEQUENCE [LARGE SCALE GENOMIC DNA]</scope>
    <source>
        <tissue evidence="2">Muscle</tissue>
    </source>
</reference>
<evidence type="ECO:0000256" key="1">
    <source>
        <dbReference type="SAM" id="MobiDB-lite"/>
    </source>
</evidence>
<proteinExistence type="predicted"/>
<keyword evidence="3" id="KW-1185">Reference proteome</keyword>
<name>A0A5B7ESH1_PORTR</name>
<evidence type="ECO:0000313" key="3">
    <source>
        <dbReference type="Proteomes" id="UP000324222"/>
    </source>
</evidence>
<dbReference type="EMBL" id="VSRR010003363">
    <property type="protein sequence ID" value="MPC35853.1"/>
    <property type="molecule type" value="Genomic_DNA"/>
</dbReference>
<gene>
    <name evidence="2" type="ORF">E2C01_029290</name>
</gene>
<feature type="region of interest" description="Disordered" evidence="1">
    <location>
        <begin position="1"/>
        <end position="20"/>
    </location>
</feature>
<organism evidence="2 3">
    <name type="scientific">Portunus trituberculatus</name>
    <name type="common">Swimming crab</name>
    <name type="synonym">Neptunus trituberculatus</name>
    <dbReference type="NCBI Taxonomy" id="210409"/>
    <lineage>
        <taxon>Eukaryota</taxon>
        <taxon>Metazoa</taxon>
        <taxon>Ecdysozoa</taxon>
        <taxon>Arthropoda</taxon>
        <taxon>Crustacea</taxon>
        <taxon>Multicrustacea</taxon>
        <taxon>Malacostraca</taxon>
        <taxon>Eumalacostraca</taxon>
        <taxon>Eucarida</taxon>
        <taxon>Decapoda</taxon>
        <taxon>Pleocyemata</taxon>
        <taxon>Brachyura</taxon>
        <taxon>Eubrachyura</taxon>
        <taxon>Portunoidea</taxon>
        <taxon>Portunidae</taxon>
        <taxon>Portuninae</taxon>
        <taxon>Portunus</taxon>
    </lineage>
</organism>
<comment type="caution">
    <text evidence="2">The sequence shown here is derived from an EMBL/GenBank/DDBJ whole genome shotgun (WGS) entry which is preliminary data.</text>
</comment>